<feature type="compositionally biased region" description="Basic and acidic residues" evidence="1">
    <location>
        <begin position="70"/>
        <end position="83"/>
    </location>
</feature>
<feature type="region of interest" description="Disordered" evidence="1">
    <location>
        <begin position="1"/>
        <end position="87"/>
    </location>
</feature>
<dbReference type="GO" id="GO:0006487">
    <property type="term" value="P:protein N-linked glycosylation"/>
    <property type="evidence" value="ECO:0007669"/>
    <property type="project" value="TreeGrafter"/>
</dbReference>
<protein>
    <submittedName>
        <fullName evidence="3">Uncharacterized protein</fullName>
    </submittedName>
</protein>
<dbReference type="PANTHER" id="PTHR13132">
    <property type="entry name" value="ALPHA- 1,6 -FUCOSYLTRANSFERASE"/>
    <property type="match status" value="1"/>
</dbReference>
<keyword evidence="2" id="KW-1133">Transmembrane helix</keyword>
<feature type="compositionally biased region" description="Polar residues" evidence="1">
    <location>
        <begin position="10"/>
        <end position="26"/>
    </location>
</feature>
<dbReference type="AlphaFoldDB" id="A0A8H7DTI7"/>
<sequence>MARPRPLQLASGTPRSSDYQNLTPRTPHSRAGRAEEAFSDIELTDIHEADEDYQSPQQQQSKPLLTSSRDGYRSRGDEYDGRHHPGMGQKRWTFARVVSLLPLILGVLTGVLLLFLIFASVQRPDTLHKIVGAIPPSEGAVDVVQPPAQQDDLVVSSVSPSPISTVQPSQHASSTTTHTANLENLISYENYTIFPLKPDEYRAECSKHNSGFMKHLGGFWDVPMHGPVDVPHEENDRVCKSTITYMLDGKVGLLADLALMAQVAAMARERNRTFFVDDTYWDRGKWADYFIDVRKSQPGEEPGCLPPPPNELVACPRGARHWVINSRTAKYHLGHPFSETYENAYGHGLHRLKPIFNMARESFSNTILPNERMRHLINVARDAFQKKMAGAGASSSYLGVHIRKGDRKASSWKYHGQYLPTFEYVSAVVNTWPRVSPPSTANPIDSIPSNPFIYLASDSPEGEREFTSSVHAENVFSLAGSQNPELGALASPMDYVQSEFDQLNLPERAAATKGMIVDFALVSGMWAADDGFAPEATICGISSSVCRLSAVALGWDRAFGELGSMGDIDETGKRWVEIDEHGTIVPVWQPFELFR</sequence>
<keyword evidence="4" id="KW-1185">Reference proteome</keyword>
<reference evidence="3" key="1">
    <citation type="submission" date="2019-07" db="EMBL/GenBank/DDBJ databases">
        <authorList>
            <person name="Palmer J.M."/>
        </authorList>
    </citation>
    <scope>NUCLEOTIDE SEQUENCE</scope>
    <source>
        <strain evidence="3">PC9</strain>
    </source>
</reference>
<proteinExistence type="predicted"/>
<dbReference type="GO" id="GO:0046921">
    <property type="term" value="F:alpha-(1-&gt;6)-fucosyltransferase activity"/>
    <property type="evidence" value="ECO:0007669"/>
    <property type="project" value="TreeGrafter"/>
</dbReference>
<dbReference type="VEuPathDB" id="FungiDB:PC9H_003063"/>
<feature type="compositionally biased region" description="Acidic residues" evidence="1">
    <location>
        <begin position="37"/>
        <end position="53"/>
    </location>
</feature>
<gene>
    <name evidence="3" type="ORF">PC9H_003063</name>
</gene>
<name>A0A8H7DTI7_PLEOS</name>
<dbReference type="Proteomes" id="UP000623687">
    <property type="component" value="Unassembled WGS sequence"/>
</dbReference>
<dbReference type="EMBL" id="JACETU010000002">
    <property type="protein sequence ID" value="KAF7436234.1"/>
    <property type="molecule type" value="Genomic_DNA"/>
</dbReference>
<evidence type="ECO:0000313" key="4">
    <source>
        <dbReference type="Proteomes" id="UP000623687"/>
    </source>
</evidence>
<feature type="compositionally biased region" description="Low complexity" evidence="1">
    <location>
        <begin position="54"/>
        <end position="68"/>
    </location>
</feature>
<evidence type="ECO:0000256" key="2">
    <source>
        <dbReference type="SAM" id="Phobius"/>
    </source>
</evidence>
<dbReference type="PANTHER" id="PTHR13132:SF29">
    <property type="entry name" value="ALPHA-(1,6)-FUCOSYLTRANSFERASE"/>
    <property type="match status" value="1"/>
</dbReference>
<comment type="caution">
    <text evidence="3">The sequence shown here is derived from an EMBL/GenBank/DDBJ whole genome shotgun (WGS) entry which is preliminary data.</text>
</comment>
<dbReference type="GeneID" id="59372881"/>
<keyword evidence="2" id="KW-0812">Transmembrane</keyword>
<evidence type="ECO:0000256" key="1">
    <source>
        <dbReference type="SAM" id="MobiDB-lite"/>
    </source>
</evidence>
<accession>A0A8H7DTI7</accession>
<organism evidence="3 4">
    <name type="scientific">Pleurotus ostreatus</name>
    <name type="common">Oyster mushroom</name>
    <name type="synonym">White-rot fungus</name>
    <dbReference type="NCBI Taxonomy" id="5322"/>
    <lineage>
        <taxon>Eukaryota</taxon>
        <taxon>Fungi</taxon>
        <taxon>Dikarya</taxon>
        <taxon>Basidiomycota</taxon>
        <taxon>Agaricomycotina</taxon>
        <taxon>Agaricomycetes</taxon>
        <taxon>Agaricomycetidae</taxon>
        <taxon>Agaricales</taxon>
        <taxon>Pleurotineae</taxon>
        <taxon>Pleurotaceae</taxon>
        <taxon>Pleurotus</taxon>
    </lineage>
</organism>
<dbReference type="OrthoDB" id="2392789at2759"/>
<feature type="transmembrane region" description="Helical" evidence="2">
    <location>
        <begin position="97"/>
        <end position="119"/>
    </location>
</feature>
<evidence type="ECO:0000313" key="3">
    <source>
        <dbReference type="EMBL" id="KAF7436234.1"/>
    </source>
</evidence>
<dbReference type="RefSeq" id="XP_036634133.1">
    <property type="nucleotide sequence ID" value="XM_036772660.1"/>
</dbReference>
<keyword evidence="2" id="KW-0472">Membrane</keyword>